<feature type="transmembrane region" description="Helical" evidence="9">
    <location>
        <begin position="128"/>
        <end position="146"/>
    </location>
</feature>
<dbReference type="GO" id="GO:0022857">
    <property type="term" value="F:transmembrane transporter activity"/>
    <property type="evidence" value="ECO:0007669"/>
    <property type="project" value="TreeGrafter"/>
</dbReference>
<feature type="transmembrane region" description="Helical" evidence="9">
    <location>
        <begin position="86"/>
        <end position="108"/>
    </location>
</feature>
<evidence type="ECO:0000256" key="4">
    <source>
        <dbReference type="ARBA" id="ARBA00022519"/>
    </source>
</evidence>
<evidence type="ECO:0000256" key="7">
    <source>
        <dbReference type="ARBA" id="ARBA00023136"/>
    </source>
</evidence>
<dbReference type="AlphaFoldDB" id="A0A4R2NA83"/>
<name>A0A4R2NA83_9BACL</name>
<dbReference type="OrthoDB" id="9815614at2"/>
<evidence type="ECO:0000256" key="3">
    <source>
        <dbReference type="ARBA" id="ARBA00022475"/>
    </source>
</evidence>
<dbReference type="RefSeq" id="WP_132748650.1">
    <property type="nucleotide sequence ID" value="NZ_SLXK01000074.1"/>
</dbReference>
<keyword evidence="12" id="KW-1185">Reference proteome</keyword>
<feature type="transmembrane region" description="Helical" evidence="9">
    <location>
        <begin position="7"/>
        <end position="27"/>
    </location>
</feature>
<keyword evidence="2" id="KW-0813">Transport</keyword>
<keyword evidence="6 9" id="KW-1133">Transmembrane helix</keyword>
<evidence type="ECO:0000259" key="10">
    <source>
        <dbReference type="Pfam" id="PF04290"/>
    </source>
</evidence>
<evidence type="ECO:0000313" key="12">
    <source>
        <dbReference type="Proteomes" id="UP000295416"/>
    </source>
</evidence>
<evidence type="ECO:0000256" key="9">
    <source>
        <dbReference type="SAM" id="Phobius"/>
    </source>
</evidence>
<feature type="domain" description="Tripartite ATP-independent periplasmic transporters DctQ component" evidence="10">
    <location>
        <begin position="24"/>
        <end position="152"/>
    </location>
</feature>
<keyword evidence="4" id="KW-0997">Cell inner membrane</keyword>
<dbReference type="Proteomes" id="UP000295416">
    <property type="component" value="Unassembled WGS sequence"/>
</dbReference>
<comment type="subcellular location">
    <subcellularLocation>
        <location evidence="1">Cell inner membrane</location>
        <topology evidence="1">Multi-pass membrane protein</topology>
    </subcellularLocation>
</comment>
<dbReference type="EMBL" id="SLXK01000074">
    <property type="protein sequence ID" value="TCP17902.1"/>
    <property type="molecule type" value="Genomic_DNA"/>
</dbReference>
<evidence type="ECO:0000256" key="2">
    <source>
        <dbReference type="ARBA" id="ARBA00022448"/>
    </source>
</evidence>
<evidence type="ECO:0000256" key="6">
    <source>
        <dbReference type="ARBA" id="ARBA00022989"/>
    </source>
</evidence>
<comment type="similarity">
    <text evidence="8">Belongs to the TRAP transporter small permease family.</text>
</comment>
<evidence type="ECO:0000256" key="8">
    <source>
        <dbReference type="ARBA" id="ARBA00038436"/>
    </source>
</evidence>
<proteinExistence type="inferred from homology"/>
<evidence type="ECO:0000256" key="5">
    <source>
        <dbReference type="ARBA" id="ARBA00022692"/>
    </source>
</evidence>
<protein>
    <submittedName>
        <fullName evidence="11">C4-dicarboxylate transporter DctQ subunit</fullName>
    </submittedName>
</protein>
<sequence>MRKIYKYYSLFEDLLSGLFMIAGFLLMMYEVIMRYVFNSPTTWINEVSSIIVVWAVLLGLSLTLREGRHISVDLLYVALPRRIQKIFDTFANIVGALFCIFFTNYGIVTVNQAYSTHQLSIETGVPMWIYYVVIPISGVMFLLRFIENIVKIYKKPGVATADNEGEGEVLWEQHS</sequence>
<dbReference type="GO" id="GO:0015740">
    <property type="term" value="P:C4-dicarboxylate transport"/>
    <property type="evidence" value="ECO:0007669"/>
    <property type="project" value="TreeGrafter"/>
</dbReference>
<accession>A0A4R2NA83</accession>
<feature type="transmembrane region" description="Helical" evidence="9">
    <location>
        <begin position="47"/>
        <end position="65"/>
    </location>
</feature>
<keyword evidence="3" id="KW-1003">Cell membrane</keyword>
<dbReference type="GO" id="GO:0005886">
    <property type="term" value="C:plasma membrane"/>
    <property type="evidence" value="ECO:0007669"/>
    <property type="project" value="UniProtKB-SubCell"/>
</dbReference>
<dbReference type="Pfam" id="PF04290">
    <property type="entry name" value="DctQ"/>
    <property type="match status" value="1"/>
</dbReference>
<reference evidence="11 12" key="1">
    <citation type="submission" date="2019-03" db="EMBL/GenBank/DDBJ databases">
        <title>Genomic Encyclopedia of Type Strains, Phase IV (KMG-IV): sequencing the most valuable type-strain genomes for metagenomic binning, comparative biology and taxonomic classification.</title>
        <authorList>
            <person name="Goeker M."/>
        </authorList>
    </citation>
    <scope>NUCLEOTIDE SEQUENCE [LARGE SCALE GENOMIC DNA]</scope>
    <source>
        <strain evidence="11 12">DSM 19377</strain>
    </source>
</reference>
<dbReference type="InterPro" id="IPR007387">
    <property type="entry name" value="TRAP_DctQ"/>
</dbReference>
<comment type="caution">
    <text evidence="11">The sequence shown here is derived from an EMBL/GenBank/DDBJ whole genome shotgun (WGS) entry which is preliminary data.</text>
</comment>
<organism evidence="11 12">
    <name type="scientific">Scopulibacillus darangshiensis</name>
    <dbReference type="NCBI Taxonomy" id="442528"/>
    <lineage>
        <taxon>Bacteria</taxon>
        <taxon>Bacillati</taxon>
        <taxon>Bacillota</taxon>
        <taxon>Bacilli</taxon>
        <taxon>Bacillales</taxon>
        <taxon>Sporolactobacillaceae</taxon>
        <taxon>Scopulibacillus</taxon>
    </lineage>
</organism>
<evidence type="ECO:0000313" key="11">
    <source>
        <dbReference type="EMBL" id="TCP17902.1"/>
    </source>
</evidence>
<keyword evidence="5 9" id="KW-0812">Transmembrane</keyword>
<keyword evidence="7 9" id="KW-0472">Membrane</keyword>
<dbReference type="InterPro" id="IPR055348">
    <property type="entry name" value="DctQ"/>
</dbReference>
<evidence type="ECO:0000256" key="1">
    <source>
        <dbReference type="ARBA" id="ARBA00004429"/>
    </source>
</evidence>
<gene>
    <name evidence="11" type="ORF">EV207_1744</name>
</gene>
<dbReference type="PANTHER" id="PTHR35011:SF2">
    <property type="entry name" value="2,3-DIKETO-L-GULONATE TRAP TRANSPORTER SMALL PERMEASE PROTEIN YIAM"/>
    <property type="match status" value="1"/>
</dbReference>
<dbReference type="PANTHER" id="PTHR35011">
    <property type="entry name" value="2,3-DIKETO-L-GULONATE TRAP TRANSPORTER SMALL PERMEASE PROTEIN YIAM"/>
    <property type="match status" value="1"/>
</dbReference>